<accession>A0A368KVT3</accession>
<evidence type="ECO:0000256" key="1">
    <source>
        <dbReference type="SAM" id="Phobius"/>
    </source>
</evidence>
<evidence type="ECO:0000313" key="2">
    <source>
        <dbReference type="EMBL" id="RCS54431.1"/>
    </source>
</evidence>
<keyword evidence="1" id="KW-1133">Transmembrane helix</keyword>
<feature type="transmembrane region" description="Helical" evidence="1">
    <location>
        <begin position="73"/>
        <end position="93"/>
    </location>
</feature>
<evidence type="ECO:0000313" key="3">
    <source>
        <dbReference type="Proteomes" id="UP000253562"/>
    </source>
</evidence>
<reference evidence="2 3" key="1">
    <citation type="submission" date="2018-07" db="EMBL/GenBank/DDBJ databases">
        <title>Comparative genomes isolates from brazilian mangrove.</title>
        <authorList>
            <person name="De Araujo J.E."/>
            <person name="Taketani R.G."/>
            <person name="Silva M.C.P."/>
            <person name="Lourenco M.V."/>
            <person name="Oliveira V.M."/>
            <person name="Andreote F.D."/>
        </authorList>
    </citation>
    <scope>NUCLEOTIDE SEQUENCE [LARGE SCALE GENOMIC DNA]</scope>
    <source>
        <strain evidence="2 3">HEX PRIS-MGV</strain>
    </source>
</reference>
<dbReference type="AlphaFoldDB" id="A0A368KVT3"/>
<gene>
    <name evidence="2" type="ORF">DTL42_04620</name>
</gene>
<proteinExistence type="predicted"/>
<sequence length="96" mass="9517">MLIGLLKVINDEDSGLLAAIGLAIGGAIGTSIIVSGLAAAMGIYGIPIGALISVGLLGLAVSALYGVEIKRSFLIAGIFIALHVTIIIALATMQAS</sequence>
<dbReference type="EMBL" id="QPEX01000010">
    <property type="protein sequence ID" value="RCS54431.1"/>
    <property type="molecule type" value="Genomic_DNA"/>
</dbReference>
<comment type="caution">
    <text evidence="2">The sequence shown here is derived from an EMBL/GenBank/DDBJ whole genome shotgun (WGS) entry which is preliminary data.</text>
</comment>
<protein>
    <submittedName>
        <fullName evidence="2">Uncharacterized protein</fullName>
    </submittedName>
</protein>
<feature type="transmembrane region" description="Helical" evidence="1">
    <location>
        <begin position="46"/>
        <end position="67"/>
    </location>
</feature>
<organism evidence="2 3">
    <name type="scientific">Bremerella cremea</name>
    <dbReference type="NCBI Taxonomy" id="1031537"/>
    <lineage>
        <taxon>Bacteria</taxon>
        <taxon>Pseudomonadati</taxon>
        <taxon>Planctomycetota</taxon>
        <taxon>Planctomycetia</taxon>
        <taxon>Pirellulales</taxon>
        <taxon>Pirellulaceae</taxon>
        <taxon>Bremerella</taxon>
    </lineage>
</organism>
<dbReference type="Proteomes" id="UP000253562">
    <property type="component" value="Unassembled WGS sequence"/>
</dbReference>
<keyword evidence="1" id="KW-0812">Transmembrane</keyword>
<feature type="transmembrane region" description="Helical" evidence="1">
    <location>
        <begin position="16"/>
        <end position="39"/>
    </location>
</feature>
<keyword evidence="1" id="KW-0472">Membrane</keyword>
<name>A0A368KVT3_9BACT</name>